<evidence type="ECO:0000313" key="1">
    <source>
        <dbReference type="EMBL" id="KAK3791723.1"/>
    </source>
</evidence>
<evidence type="ECO:0000313" key="2">
    <source>
        <dbReference type="Proteomes" id="UP001283361"/>
    </source>
</evidence>
<keyword evidence="2" id="KW-1185">Reference proteome</keyword>
<comment type="caution">
    <text evidence="1">The sequence shown here is derived from an EMBL/GenBank/DDBJ whole genome shotgun (WGS) entry which is preliminary data.</text>
</comment>
<proteinExistence type="predicted"/>
<gene>
    <name evidence="1" type="ORF">RRG08_066861</name>
</gene>
<protein>
    <submittedName>
        <fullName evidence="1">Uncharacterized protein</fullName>
    </submittedName>
</protein>
<name>A0AAE1APX0_9GAST</name>
<accession>A0AAE1APX0</accession>
<dbReference type="AlphaFoldDB" id="A0AAE1APX0"/>
<sequence length="106" mass="12018">MYNWNTWMVMEVSYFVTPATETGFRTSCFSDQPKCSAFPVRATSFFVTLTRSELGIDEIQASDWTAGERFRTSGQCRHGSSGKKRVYIRSLSPSPEQDHHQVLGSL</sequence>
<dbReference type="Proteomes" id="UP001283361">
    <property type="component" value="Unassembled WGS sequence"/>
</dbReference>
<reference evidence="1" key="1">
    <citation type="journal article" date="2023" name="G3 (Bethesda)">
        <title>A reference genome for the long-term kleptoplast-retaining sea slug Elysia crispata morphotype clarki.</title>
        <authorList>
            <person name="Eastman K.E."/>
            <person name="Pendleton A.L."/>
            <person name="Shaikh M.A."/>
            <person name="Suttiyut T."/>
            <person name="Ogas R."/>
            <person name="Tomko P."/>
            <person name="Gavelis G."/>
            <person name="Widhalm J.R."/>
            <person name="Wisecaver J.H."/>
        </authorList>
    </citation>
    <scope>NUCLEOTIDE SEQUENCE</scope>
    <source>
        <strain evidence="1">ECLA1</strain>
    </source>
</reference>
<dbReference type="EMBL" id="JAWDGP010001435">
    <property type="protein sequence ID" value="KAK3791723.1"/>
    <property type="molecule type" value="Genomic_DNA"/>
</dbReference>
<organism evidence="1 2">
    <name type="scientific">Elysia crispata</name>
    <name type="common">lettuce slug</name>
    <dbReference type="NCBI Taxonomy" id="231223"/>
    <lineage>
        <taxon>Eukaryota</taxon>
        <taxon>Metazoa</taxon>
        <taxon>Spiralia</taxon>
        <taxon>Lophotrochozoa</taxon>
        <taxon>Mollusca</taxon>
        <taxon>Gastropoda</taxon>
        <taxon>Heterobranchia</taxon>
        <taxon>Euthyneura</taxon>
        <taxon>Panpulmonata</taxon>
        <taxon>Sacoglossa</taxon>
        <taxon>Placobranchoidea</taxon>
        <taxon>Plakobranchidae</taxon>
        <taxon>Elysia</taxon>
    </lineage>
</organism>